<dbReference type="InterPro" id="IPR015376">
    <property type="entry name" value="Znr_NADH_PPase"/>
</dbReference>
<gene>
    <name evidence="10" type="primary">nudC</name>
    <name evidence="9" type="ORF">Lqua_3017</name>
    <name evidence="10" type="ORF">NCTC12376_01146</name>
</gene>
<keyword evidence="4 7" id="KW-0378">Hydrolase</keyword>
<evidence type="ECO:0000256" key="5">
    <source>
        <dbReference type="ARBA" id="ARBA00022842"/>
    </source>
</evidence>
<dbReference type="Proteomes" id="UP000054639">
    <property type="component" value="Unassembled WGS sequence"/>
</dbReference>
<dbReference type="PRINTS" id="PR00502">
    <property type="entry name" value="NUDIXFAMILY"/>
</dbReference>
<keyword evidence="5" id="KW-0460">Magnesium</keyword>
<dbReference type="InterPro" id="IPR020476">
    <property type="entry name" value="Nudix_hydrolase"/>
</dbReference>
<dbReference type="Proteomes" id="UP000254230">
    <property type="component" value="Unassembled WGS sequence"/>
</dbReference>
<evidence type="ECO:0000256" key="6">
    <source>
        <dbReference type="ARBA" id="ARBA00023027"/>
    </source>
</evidence>
<dbReference type="Pfam" id="PF09296">
    <property type="entry name" value="NUDIX-like"/>
    <property type="match status" value="1"/>
</dbReference>
<organism evidence="10 12">
    <name type="scientific">Legionella quateirensis</name>
    <dbReference type="NCBI Taxonomy" id="45072"/>
    <lineage>
        <taxon>Bacteria</taxon>
        <taxon>Pseudomonadati</taxon>
        <taxon>Pseudomonadota</taxon>
        <taxon>Gammaproteobacteria</taxon>
        <taxon>Legionellales</taxon>
        <taxon>Legionellaceae</taxon>
        <taxon>Legionella</taxon>
    </lineage>
</organism>
<reference evidence="9 11" key="1">
    <citation type="submission" date="2015-11" db="EMBL/GenBank/DDBJ databases">
        <title>Genomic analysis of 38 Legionella species identifies large and diverse effector repertoires.</title>
        <authorList>
            <person name="Burstein D."/>
            <person name="Amaro F."/>
            <person name="Zusman T."/>
            <person name="Lifshitz Z."/>
            <person name="Cohen O."/>
            <person name="Gilbert J.A."/>
            <person name="Pupko T."/>
            <person name="Shuman H.A."/>
            <person name="Segal G."/>
        </authorList>
    </citation>
    <scope>NUCLEOTIDE SEQUENCE [LARGE SCALE GENOMIC DNA]</scope>
    <source>
        <strain evidence="9 11">ATCC 49507</strain>
    </source>
</reference>
<dbReference type="RefSeq" id="WP_058475142.1">
    <property type="nucleotide sequence ID" value="NZ_CAAAIL010000003.1"/>
</dbReference>
<dbReference type="PANTHER" id="PTHR11383:SF3">
    <property type="entry name" value="NAD(P)H PYROPHOSPHATASE NUDT13, MITOCHONDRIAL"/>
    <property type="match status" value="1"/>
</dbReference>
<dbReference type="PANTHER" id="PTHR11383">
    <property type="entry name" value="NUCLEOSIDE DIPHOSPHATE-LINKED MOIETY X MOTIF 13"/>
    <property type="match status" value="1"/>
</dbReference>
<keyword evidence="11" id="KW-1185">Reference proteome</keyword>
<keyword evidence="6" id="KW-0520">NAD</keyword>
<dbReference type="GO" id="GO:0016787">
    <property type="term" value="F:hydrolase activity"/>
    <property type="evidence" value="ECO:0007669"/>
    <property type="project" value="UniProtKB-KW"/>
</dbReference>
<evidence type="ECO:0000313" key="10">
    <source>
        <dbReference type="EMBL" id="STY17349.1"/>
    </source>
</evidence>
<name>A0A378KT44_9GAMM</name>
<dbReference type="GO" id="GO:0046872">
    <property type="term" value="F:metal ion binding"/>
    <property type="evidence" value="ECO:0007669"/>
    <property type="project" value="UniProtKB-KW"/>
</dbReference>
<reference evidence="10 12" key="2">
    <citation type="submission" date="2018-06" db="EMBL/GenBank/DDBJ databases">
        <authorList>
            <consortium name="Pathogen Informatics"/>
            <person name="Doyle S."/>
        </authorList>
    </citation>
    <scope>NUCLEOTIDE SEQUENCE [LARGE SCALE GENOMIC DNA]</scope>
    <source>
        <strain evidence="10 12">NCTC12376</strain>
    </source>
</reference>
<protein>
    <recommendedName>
        <fullName evidence="2">NAD(+) diphosphatase</fullName>
        <ecNumber evidence="2">3.6.1.22</ecNumber>
    </recommendedName>
</protein>
<evidence type="ECO:0000256" key="2">
    <source>
        <dbReference type="ARBA" id="ARBA00012381"/>
    </source>
</evidence>
<dbReference type="NCBIfam" id="NF001299">
    <property type="entry name" value="PRK00241.1"/>
    <property type="match status" value="1"/>
</dbReference>
<dbReference type="CDD" id="cd03429">
    <property type="entry name" value="NUDIX_NADH_pyrophosphatase_Nudt13"/>
    <property type="match status" value="1"/>
</dbReference>
<feature type="domain" description="Nudix hydrolase" evidence="8">
    <location>
        <begin position="147"/>
        <end position="271"/>
    </location>
</feature>
<dbReference type="Pfam" id="PF00293">
    <property type="entry name" value="NUDIX"/>
    <property type="match status" value="1"/>
</dbReference>
<dbReference type="InterPro" id="IPR020084">
    <property type="entry name" value="NUDIX_hydrolase_CS"/>
</dbReference>
<evidence type="ECO:0000313" key="9">
    <source>
        <dbReference type="EMBL" id="KTD43663.1"/>
    </source>
</evidence>
<dbReference type="OrthoDB" id="9791656at2"/>
<dbReference type="InterPro" id="IPR015797">
    <property type="entry name" value="NUDIX_hydrolase-like_dom_sf"/>
</dbReference>
<dbReference type="InterPro" id="IPR049734">
    <property type="entry name" value="NudC-like_C"/>
</dbReference>
<sequence>MSQFTTHIIPPSTLTDPVLWFIFFGEEILLYSAPGLTSIPQWMDTNFLSPYISQQLYLGVWNTTHCFALSLDKAPESLPHNTFFQHIRQAHETLNNEVLFSIVSRAKQLLNWDKNTQFCGRCGQNNQLSNKERAKICSTCSFMTFPHISPAMLVLIWRENQLLLARSPHFMPGVYSILAGFVDPGESLEQTVVREVKEEVGITIKNLQYFGSQPWPFPSNLMLGFIAEYDNGELQFDPKELEDAQWFSLDKLPKLPKPISLSRLMIDDFLSRQL</sequence>
<dbReference type="STRING" id="45072.Lqua_3017"/>
<dbReference type="Gene3D" id="3.90.79.10">
    <property type="entry name" value="Nucleoside Triphosphate Pyrophosphohydrolase"/>
    <property type="match status" value="1"/>
</dbReference>
<dbReference type="Gene3D" id="3.90.79.20">
    <property type="match status" value="1"/>
</dbReference>
<evidence type="ECO:0000256" key="7">
    <source>
        <dbReference type="RuleBase" id="RU003476"/>
    </source>
</evidence>
<evidence type="ECO:0000313" key="12">
    <source>
        <dbReference type="Proteomes" id="UP000254230"/>
    </source>
</evidence>
<evidence type="ECO:0000256" key="4">
    <source>
        <dbReference type="ARBA" id="ARBA00022801"/>
    </source>
</evidence>
<dbReference type="PROSITE" id="PS00893">
    <property type="entry name" value="NUDIX_BOX"/>
    <property type="match status" value="1"/>
</dbReference>
<dbReference type="InterPro" id="IPR000086">
    <property type="entry name" value="NUDIX_hydrolase_dom"/>
</dbReference>
<keyword evidence="3" id="KW-0479">Metal-binding</keyword>
<accession>A0A378KT44</accession>
<proteinExistence type="inferred from homology"/>
<dbReference type="EMBL" id="LNYR01000046">
    <property type="protein sequence ID" value="KTD43663.1"/>
    <property type="molecule type" value="Genomic_DNA"/>
</dbReference>
<evidence type="ECO:0000259" key="8">
    <source>
        <dbReference type="PROSITE" id="PS51462"/>
    </source>
</evidence>
<evidence type="ECO:0000256" key="1">
    <source>
        <dbReference type="ARBA" id="ARBA00001946"/>
    </source>
</evidence>
<dbReference type="EC" id="3.6.1.22" evidence="2"/>
<dbReference type="AlphaFoldDB" id="A0A378KT44"/>
<evidence type="ECO:0000313" key="11">
    <source>
        <dbReference type="Proteomes" id="UP000054639"/>
    </source>
</evidence>
<dbReference type="PROSITE" id="PS51462">
    <property type="entry name" value="NUDIX"/>
    <property type="match status" value="1"/>
</dbReference>
<dbReference type="SUPFAM" id="SSF55811">
    <property type="entry name" value="Nudix"/>
    <property type="match status" value="2"/>
</dbReference>
<dbReference type="InterPro" id="IPR015375">
    <property type="entry name" value="NADH_PPase-like_N"/>
</dbReference>
<comment type="similarity">
    <text evidence="7">Belongs to the Nudix hydrolase family.</text>
</comment>
<dbReference type="EMBL" id="UGOW01000001">
    <property type="protein sequence ID" value="STY17349.1"/>
    <property type="molecule type" value="Genomic_DNA"/>
</dbReference>
<evidence type="ECO:0000256" key="3">
    <source>
        <dbReference type="ARBA" id="ARBA00022723"/>
    </source>
</evidence>
<dbReference type="Pfam" id="PF09297">
    <property type="entry name" value="Zn_ribbon_NUD"/>
    <property type="match status" value="1"/>
</dbReference>
<comment type="cofactor">
    <cofactor evidence="1">
        <name>Mg(2+)</name>
        <dbReference type="ChEBI" id="CHEBI:18420"/>
    </cofactor>
</comment>